<dbReference type="PANTHER" id="PTHR12704">
    <property type="entry name" value="TRANS-GOLGI PROTEIN GMX33"/>
    <property type="match status" value="1"/>
</dbReference>
<keyword evidence="4" id="KW-0472">Membrane</keyword>
<dbReference type="PANTHER" id="PTHR12704:SF2">
    <property type="entry name" value="GOLGI PHOSPHOPROTEIN 3 HOMOLOG SAURON"/>
    <property type="match status" value="1"/>
</dbReference>
<evidence type="ECO:0000313" key="5">
    <source>
        <dbReference type="EMBL" id="MDF2097420.1"/>
    </source>
</evidence>
<gene>
    <name evidence="5" type="ORF">P2G67_15695</name>
</gene>
<reference evidence="5 6" key="1">
    <citation type="submission" date="2023-03" db="EMBL/GenBank/DDBJ databases">
        <title>Fodinicurvata sp. CAU 1616 isolated from sea sendiment.</title>
        <authorList>
            <person name="Kim W."/>
        </authorList>
    </citation>
    <scope>NUCLEOTIDE SEQUENCE [LARGE SCALE GENOMIC DNA]</scope>
    <source>
        <strain evidence="5 6">CAU 1616</strain>
    </source>
</reference>
<dbReference type="Proteomes" id="UP001215503">
    <property type="component" value="Unassembled WGS sequence"/>
</dbReference>
<comment type="caution">
    <text evidence="5">The sequence shown here is derived from an EMBL/GenBank/DDBJ whole genome shotgun (WGS) entry which is preliminary data.</text>
</comment>
<evidence type="ECO:0000256" key="3">
    <source>
        <dbReference type="ARBA" id="ARBA00023121"/>
    </source>
</evidence>
<dbReference type="EMBL" id="JARHUD010000013">
    <property type="protein sequence ID" value="MDF2097420.1"/>
    <property type="molecule type" value="Genomic_DNA"/>
</dbReference>
<evidence type="ECO:0000313" key="6">
    <source>
        <dbReference type="Proteomes" id="UP001215503"/>
    </source>
</evidence>
<evidence type="ECO:0000256" key="1">
    <source>
        <dbReference type="ARBA" id="ARBA00004255"/>
    </source>
</evidence>
<dbReference type="Gene3D" id="1.10.3630.10">
    <property type="entry name" value="yeast vps74-n-term truncation variant domain like"/>
    <property type="match status" value="1"/>
</dbReference>
<keyword evidence="3" id="KW-0446">Lipid-binding</keyword>
<dbReference type="Pfam" id="PF05719">
    <property type="entry name" value="GPP34"/>
    <property type="match status" value="1"/>
</dbReference>
<comment type="subcellular location">
    <subcellularLocation>
        <location evidence="1">Golgi apparatus membrane</location>
        <topology evidence="1">Peripheral membrane protein</topology>
        <orientation evidence="1">Cytoplasmic side</orientation>
    </subcellularLocation>
</comment>
<keyword evidence="6" id="KW-1185">Reference proteome</keyword>
<dbReference type="InterPro" id="IPR038261">
    <property type="entry name" value="GPP34-like_sf"/>
</dbReference>
<accession>A0ABT5YRQ1</accession>
<name>A0ABT5YRQ1_9PROT</name>
<protein>
    <submittedName>
        <fullName evidence="5">GPP34 family phosphoprotein</fullName>
    </submittedName>
</protein>
<keyword evidence="2" id="KW-0333">Golgi apparatus</keyword>
<dbReference type="RefSeq" id="WP_275824233.1">
    <property type="nucleotide sequence ID" value="NZ_JARHUD010000013.1"/>
</dbReference>
<sequence length="215" mass="24526">MLTIAEEFLLLSHDEQSGRMLYASQPITQIALVGAVLMDLAMHDRIDNDLEKLMLVDATPLGEPALDHVLGRIAEEKDQERSVRDWIDRLAPEAETIRELSLKRLIDRGILREEEGRFLWVFATRRYPLIDNKEQTEVKLRIAQILMTDDIPDARDVAILNLADACGLLHEVFSSHELSRLEERIEQLTRLDLIGQAVNATIEELRAALVTVMPR</sequence>
<evidence type="ECO:0000256" key="2">
    <source>
        <dbReference type="ARBA" id="ARBA00023034"/>
    </source>
</evidence>
<dbReference type="InterPro" id="IPR008628">
    <property type="entry name" value="GPP34-like"/>
</dbReference>
<proteinExistence type="predicted"/>
<organism evidence="5 6">
    <name type="scientific">Aquibaculum arenosum</name>
    <dbReference type="NCBI Taxonomy" id="3032591"/>
    <lineage>
        <taxon>Bacteria</taxon>
        <taxon>Pseudomonadati</taxon>
        <taxon>Pseudomonadota</taxon>
        <taxon>Alphaproteobacteria</taxon>
        <taxon>Rhodospirillales</taxon>
        <taxon>Rhodovibrionaceae</taxon>
        <taxon>Aquibaculum</taxon>
    </lineage>
</organism>
<evidence type="ECO:0000256" key="4">
    <source>
        <dbReference type="ARBA" id="ARBA00023136"/>
    </source>
</evidence>